<dbReference type="eggNOG" id="KOG1085">
    <property type="taxonomic scope" value="Eukaryota"/>
</dbReference>
<keyword evidence="3" id="KW-1185">Reference proteome</keyword>
<dbReference type="GO" id="GO:0005700">
    <property type="term" value="C:polytene chromosome"/>
    <property type="evidence" value="ECO:0000318"/>
    <property type="project" value="GO_Central"/>
</dbReference>
<gene>
    <name evidence="2" type="ORF">MONBRDRAFT_15842</name>
</gene>
<dbReference type="InterPro" id="IPR047266">
    <property type="entry name" value="KMT5A-like_SET"/>
</dbReference>
<dbReference type="Gene3D" id="2.170.270.10">
    <property type="entry name" value="SET domain"/>
    <property type="match status" value="1"/>
</dbReference>
<dbReference type="InterPro" id="IPR001214">
    <property type="entry name" value="SET_dom"/>
</dbReference>
<protein>
    <recommendedName>
        <fullName evidence="1">SET domain-containing protein</fullName>
    </recommendedName>
</protein>
<dbReference type="GO" id="GO:0042799">
    <property type="term" value="F:histone H4K20 methyltransferase activity"/>
    <property type="evidence" value="ECO:0000318"/>
    <property type="project" value="GO_Central"/>
</dbReference>
<dbReference type="RefSeq" id="XP_001744129.1">
    <property type="nucleotide sequence ID" value="XM_001744077.1"/>
</dbReference>
<dbReference type="EMBL" id="CH991546">
    <property type="protein sequence ID" value="EDQ90832.1"/>
    <property type="molecule type" value="Genomic_DNA"/>
</dbReference>
<evidence type="ECO:0000313" key="3">
    <source>
        <dbReference type="Proteomes" id="UP000001357"/>
    </source>
</evidence>
<reference evidence="2 3" key="1">
    <citation type="journal article" date="2008" name="Nature">
        <title>The genome of the choanoflagellate Monosiga brevicollis and the origin of metazoans.</title>
        <authorList>
            <consortium name="JGI Sequencing"/>
            <person name="King N."/>
            <person name="Westbrook M.J."/>
            <person name="Young S.L."/>
            <person name="Kuo A."/>
            <person name="Abedin M."/>
            <person name="Chapman J."/>
            <person name="Fairclough S."/>
            <person name="Hellsten U."/>
            <person name="Isogai Y."/>
            <person name="Letunic I."/>
            <person name="Marr M."/>
            <person name="Pincus D."/>
            <person name="Putnam N."/>
            <person name="Rokas A."/>
            <person name="Wright K.J."/>
            <person name="Zuzow R."/>
            <person name="Dirks W."/>
            <person name="Good M."/>
            <person name="Goodstein D."/>
            <person name="Lemons D."/>
            <person name="Li W."/>
            <person name="Lyons J.B."/>
            <person name="Morris A."/>
            <person name="Nichols S."/>
            <person name="Richter D.J."/>
            <person name="Salamov A."/>
            <person name="Bork P."/>
            <person name="Lim W.A."/>
            <person name="Manning G."/>
            <person name="Miller W.T."/>
            <person name="McGinnis W."/>
            <person name="Shapiro H."/>
            <person name="Tjian R."/>
            <person name="Grigoriev I.V."/>
            <person name="Rokhsar D."/>
        </authorList>
    </citation>
    <scope>NUCLEOTIDE SEQUENCE [LARGE SCALE GENOMIC DNA]</scope>
    <source>
        <strain evidence="3">MX1 / ATCC 50154</strain>
    </source>
</reference>
<dbReference type="CDD" id="cd10528">
    <property type="entry name" value="SET_SETD8"/>
    <property type="match status" value="1"/>
</dbReference>
<dbReference type="KEGG" id="mbr:MONBRDRAFT_15842"/>
<dbReference type="PANTHER" id="PTHR46167">
    <property type="entry name" value="N-LYSINE METHYLTRANSFERASE KMT5A"/>
    <property type="match status" value="1"/>
</dbReference>
<name>A9UV45_MONBE</name>
<dbReference type="GO" id="GO:0043516">
    <property type="term" value="P:regulation of DNA damage response, signal transduction by p53 class mediator"/>
    <property type="evidence" value="ECO:0000318"/>
    <property type="project" value="GO_Central"/>
</dbReference>
<dbReference type="OMA" id="ELICEYS"/>
<proteinExistence type="predicted"/>
<dbReference type="InterPro" id="IPR046341">
    <property type="entry name" value="SET_dom_sf"/>
</dbReference>
<accession>A9UV45</accession>
<dbReference type="GO" id="GO:0005634">
    <property type="term" value="C:nucleus"/>
    <property type="evidence" value="ECO:0000318"/>
    <property type="project" value="GO_Central"/>
</dbReference>
<organism evidence="2 3">
    <name type="scientific">Monosiga brevicollis</name>
    <name type="common">Choanoflagellate</name>
    <dbReference type="NCBI Taxonomy" id="81824"/>
    <lineage>
        <taxon>Eukaryota</taxon>
        <taxon>Choanoflagellata</taxon>
        <taxon>Craspedida</taxon>
        <taxon>Salpingoecidae</taxon>
        <taxon>Monosiga</taxon>
    </lineage>
</organism>
<dbReference type="Proteomes" id="UP000001357">
    <property type="component" value="Unassembled WGS sequence"/>
</dbReference>
<dbReference type="Pfam" id="PF00856">
    <property type="entry name" value="SET"/>
    <property type="match status" value="1"/>
</dbReference>
<dbReference type="GeneID" id="5889540"/>
<dbReference type="AlphaFoldDB" id="A9UV45"/>
<feature type="domain" description="SET" evidence="1">
    <location>
        <begin position="1"/>
        <end position="121"/>
    </location>
</feature>
<dbReference type="PANTHER" id="PTHR46167:SF1">
    <property type="entry name" value="N-LYSINE METHYLTRANSFERASE KMT5A"/>
    <property type="match status" value="1"/>
</dbReference>
<dbReference type="GO" id="GO:0006357">
    <property type="term" value="P:regulation of transcription by RNA polymerase II"/>
    <property type="evidence" value="ECO:0000318"/>
    <property type="project" value="GO_Central"/>
</dbReference>
<dbReference type="STRING" id="81824.A9UV45"/>
<dbReference type="PROSITE" id="PS50280">
    <property type="entry name" value="SET"/>
    <property type="match status" value="1"/>
</dbReference>
<dbReference type="InParanoid" id="A9UV45"/>
<evidence type="ECO:0000259" key="1">
    <source>
        <dbReference type="PROSITE" id="PS50280"/>
    </source>
</evidence>
<dbReference type="InterPro" id="IPR051760">
    <property type="entry name" value="KMT5A"/>
</dbReference>
<sequence length="136" mass="15974">MDAKGKGVLAGRAFRRGEYVCEYAGELIELEEAHRREERYRTEATAKGLDEMMCYMYFLRHKSRTYCVDATQTGRVGRLINHSRAKPNLKTKLFVLDDRPHLGFIVKRDIEKGEELLYDYGERDPATLRQMPWLKQ</sequence>
<dbReference type="SUPFAM" id="SSF82199">
    <property type="entry name" value="SET domain"/>
    <property type="match status" value="1"/>
</dbReference>
<evidence type="ECO:0000313" key="2">
    <source>
        <dbReference type="EMBL" id="EDQ90832.1"/>
    </source>
</evidence>
<dbReference type="SMART" id="SM00317">
    <property type="entry name" value="SET"/>
    <property type="match status" value="1"/>
</dbReference>